<dbReference type="Gene3D" id="1.20.140.150">
    <property type="match status" value="1"/>
</dbReference>
<name>A0A8S4NC33_OWEFU</name>
<proteinExistence type="predicted"/>
<keyword evidence="1" id="KW-1133">Transmembrane helix</keyword>
<accession>A0A8S4NC33</accession>
<feature type="transmembrane region" description="Helical" evidence="1">
    <location>
        <begin position="85"/>
        <end position="111"/>
    </location>
</feature>
<gene>
    <name evidence="2" type="ORF">OFUS_LOCUS5051</name>
</gene>
<evidence type="ECO:0000313" key="3">
    <source>
        <dbReference type="Proteomes" id="UP000749559"/>
    </source>
</evidence>
<feature type="transmembrane region" description="Helical" evidence="1">
    <location>
        <begin position="123"/>
        <end position="148"/>
    </location>
</feature>
<dbReference type="AlphaFoldDB" id="A0A8S4NC33"/>
<dbReference type="EMBL" id="CAIIXF020000002">
    <property type="protein sequence ID" value="CAH1778082.1"/>
    <property type="molecule type" value="Genomic_DNA"/>
</dbReference>
<keyword evidence="3" id="KW-1185">Reference proteome</keyword>
<organism evidence="2 3">
    <name type="scientific">Owenia fusiformis</name>
    <name type="common">Polychaete worm</name>
    <dbReference type="NCBI Taxonomy" id="6347"/>
    <lineage>
        <taxon>Eukaryota</taxon>
        <taxon>Metazoa</taxon>
        <taxon>Spiralia</taxon>
        <taxon>Lophotrochozoa</taxon>
        <taxon>Annelida</taxon>
        <taxon>Polychaeta</taxon>
        <taxon>Sedentaria</taxon>
        <taxon>Canalipalpata</taxon>
        <taxon>Sabellida</taxon>
        <taxon>Oweniida</taxon>
        <taxon>Oweniidae</taxon>
        <taxon>Owenia</taxon>
    </lineage>
</organism>
<evidence type="ECO:0000313" key="2">
    <source>
        <dbReference type="EMBL" id="CAH1778082.1"/>
    </source>
</evidence>
<feature type="transmembrane region" description="Helical" evidence="1">
    <location>
        <begin position="168"/>
        <end position="188"/>
    </location>
</feature>
<keyword evidence="1" id="KW-0812">Transmembrane</keyword>
<dbReference type="Proteomes" id="UP000749559">
    <property type="component" value="Unassembled WGS sequence"/>
</dbReference>
<keyword evidence="1" id="KW-0472">Membrane</keyword>
<evidence type="ECO:0008006" key="4">
    <source>
        <dbReference type="Google" id="ProtNLM"/>
    </source>
</evidence>
<reference evidence="2" key="1">
    <citation type="submission" date="2022-03" db="EMBL/GenBank/DDBJ databases">
        <authorList>
            <person name="Martin C."/>
        </authorList>
    </citation>
    <scope>NUCLEOTIDE SEQUENCE</scope>
</reference>
<evidence type="ECO:0000256" key="1">
    <source>
        <dbReference type="SAM" id="Phobius"/>
    </source>
</evidence>
<protein>
    <recommendedName>
        <fullName evidence="4">Claudin</fullName>
    </recommendedName>
</protein>
<sequence length="216" mass="23373">MGRGCYTPLGGMEGGIIATFSTALQFVIRCIFMNDWATIKSTNPTNGSVVQEQRMGIFYMCNQIGEGARVCQSTVNMDFPHAYKAAGAMAIVSCVFLGVSFIAFIIGYGALYKNPGILNGKFFAFLAVAVWISTFCNILSYTIFGTYIETAFYHVRPSDSSSLFLGGFYQMVGSSVCSLTVAILLSCVPGVMARMRGQGNIWSNGKTNHAVELEAK</sequence>
<comment type="caution">
    <text evidence="2">The sequence shown here is derived from an EMBL/GenBank/DDBJ whole genome shotgun (WGS) entry which is preliminary data.</text>
</comment>